<dbReference type="NCBIfam" id="TIGR03696">
    <property type="entry name" value="Rhs_assc_core"/>
    <property type="match status" value="1"/>
</dbReference>
<organism evidence="1 2">
    <name type="scientific">Dyadobacter jejuensis</name>
    <dbReference type="NCBI Taxonomy" id="1082580"/>
    <lineage>
        <taxon>Bacteria</taxon>
        <taxon>Pseudomonadati</taxon>
        <taxon>Bacteroidota</taxon>
        <taxon>Cytophagia</taxon>
        <taxon>Cytophagales</taxon>
        <taxon>Spirosomataceae</taxon>
        <taxon>Dyadobacter</taxon>
    </lineage>
</organism>
<dbReference type="PANTHER" id="PTHR32305">
    <property type="match status" value="1"/>
</dbReference>
<gene>
    <name evidence="1" type="ORF">CLV98_109128</name>
</gene>
<sequence>MIRVELIRGLKAGLVLMLMSRARPRANGNMTSDGNRVATLTYNYLNLPKTVAIGSKTFTYDYDAGGTKHKYAGDTITAKYAGFFEYDASNVLKRIATSEGQLVPSGDTLRFDYYLKDHLGNVRLVFSEKGDILQSTDYYPFGLEMDRNSPVVGLNSRNGVNRYLFQGQEKMPEFNSYDFGNRLFDPATVHWNRPDRYADKYYNLSPYSAFGGNPLRYTDMNGDSLVVNYFDSNSQTQRVHYGYTQQGGYSFYNADGTAYSGGDKFIAQVGGALGRLGLGKEGRQMVDFLSYDAQTVTIGMSTSNKYIDATHSVGFIENSGAQIPTEGAKGGVSTAPSYISLGHELAHAEDHLKGTLNTNTTWNGYLEAEKYSTNRENQFRSENGLPLRTHYGVLRDPNGINMPDNSTRIIDSKGNSLFFKPINYRKR</sequence>
<dbReference type="PANTHER" id="PTHR32305:SF15">
    <property type="entry name" value="PROTEIN RHSA-RELATED"/>
    <property type="match status" value="1"/>
</dbReference>
<accession>A0A316AIE8</accession>
<evidence type="ECO:0000313" key="2">
    <source>
        <dbReference type="Proteomes" id="UP000245880"/>
    </source>
</evidence>
<dbReference type="InterPro" id="IPR028208">
    <property type="entry name" value="Effector_pro_NleD-like"/>
</dbReference>
<dbReference type="InterPro" id="IPR022385">
    <property type="entry name" value="Rhs_assc_core"/>
</dbReference>
<proteinExistence type="predicted"/>
<protein>
    <submittedName>
        <fullName evidence="1">RHS repeat-associated protein</fullName>
    </submittedName>
</protein>
<dbReference type="Pfam" id="PF14891">
    <property type="entry name" value="Peptidase_M91"/>
    <property type="match status" value="1"/>
</dbReference>
<reference evidence="1 2" key="1">
    <citation type="submission" date="2018-03" db="EMBL/GenBank/DDBJ databases">
        <title>Genomic Encyclopedia of Archaeal and Bacterial Type Strains, Phase II (KMG-II): from individual species to whole genera.</title>
        <authorList>
            <person name="Goeker M."/>
        </authorList>
    </citation>
    <scope>NUCLEOTIDE SEQUENCE [LARGE SCALE GENOMIC DNA]</scope>
    <source>
        <strain evidence="1 2">DSM 100346</strain>
    </source>
</reference>
<name>A0A316AIE8_9BACT</name>
<dbReference type="InterPro" id="IPR050708">
    <property type="entry name" value="T6SS_VgrG/RHS"/>
</dbReference>
<dbReference type="EMBL" id="QGDT01000009">
    <property type="protein sequence ID" value="PWJ57019.1"/>
    <property type="molecule type" value="Genomic_DNA"/>
</dbReference>
<comment type="caution">
    <text evidence="1">The sequence shown here is derived from an EMBL/GenBank/DDBJ whole genome shotgun (WGS) entry which is preliminary data.</text>
</comment>
<dbReference type="AlphaFoldDB" id="A0A316AIE8"/>
<evidence type="ECO:0000313" key="1">
    <source>
        <dbReference type="EMBL" id="PWJ57019.1"/>
    </source>
</evidence>
<keyword evidence="2" id="KW-1185">Reference proteome</keyword>
<dbReference type="Proteomes" id="UP000245880">
    <property type="component" value="Unassembled WGS sequence"/>
</dbReference>
<dbReference type="Gene3D" id="2.180.10.10">
    <property type="entry name" value="RHS repeat-associated core"/>
    <property type="match status" value="1"/>
</dbReference>